<evidence type="ECO:0000313" key="4">
    <source>
        <dbReference type="Proteomes" id="UP000217103"/>
    </source>
</evidence>
<keyword evidence="2" id="KW-0812">Transmembrane</keyword>
<feature type="transmembrane region" description="Helical" evidence="2">
    <location>
        <begin position="94"/>
        <end position="113"/>
    </location>
</feature>
<proteinExistence type="predicted"/>
<evidence type="ECO:0000313" key="3">
    <source>
        <dbReference type="EMBL" id="SDR23199.1"/>
    </source>
</evidence>
<dbReference type="Proteomes" id="UP000217103">
    <property type="component" value="Unassembled WGS sequence"/>
</dbReference>
<feature type="compositionally biased region" description="Basic residues" evidence="1">
    <location>
        <begin position="21"/>
        <end position="42"/>
    </location>
</feature>
<keyword evidence="2" id="KW-0472">Membrane</keyword>
<organism evidence="3 4">
    <name type="scientific">Thermostaphylospora chromogena</name>
    <dbReference type="NCBI Taxonomy" id="35622"/>
    <lineage>
        <taxon>Bacteria</taxon>
        <taxon>Bacillati</taxon>
        <taxon>Actinomycetota</taxon>
        <taxon>Actinomycetes</taxon>
        <taxon>Streptosporangiales</taxon>
        <taxon>Thermomonosporaceae</taxon>
        <taxon>Thermostaphylospora</taxon>
    </lineage>
</organism>
<dbReference type="AlphaFoldDB" id="A0A1H1HCX8"/>
<keyword evidence="2" id="KW-1133">Transmembrane helix</keyword>
<reference evidence="3 4" key="1">
    <citation type="submission" date="2016-10" db="EMBL/GenBank/DDBJ databases">
        <authorList>
            <person name="de Groot N.N."/>
        </authorList>
    </citation>
    <scope>NUCLEOTIDE SEQUENCE [LARGE SCALE GENOMIC DNA]</scope>
    <source>
        <strain evidence="3 4">DSM 43794</strain>
    </source>
</reference>
<keyword evidence="4" id="KW-1185">Reference proteome</keyword>
<feature type="region of interest" description="Disordered" evidence="1">
    <location>
        <begin position="20"/>
        <end position="56"/>
    </location>
</feature>
<sequence>MEPYRARRWRAVQRDGLVHRGSWRRSPSRRMPTAKRRRRRAGRGTDGVCNGTSPGAGMGFARGQATVQGTPLSVKAVGLAVLPVWVAWKPMFTVAPGAIVALWLTLRALTWPLEGE</sequence>
<protein>
    <submittedName>
        <fullName evidence="3">Uncharacterized protein</fullName>
    </submittedName>
</protein>
<dbReference type="EMBL" id="FNKK01000002">
    <property type="protein sequence ID" value="SDR23199.1"/>
    <property type="molecule type" value="Genomic_DNA"/>
</dbReference>
<evidence type="ECO:0000256" key="1">
    <source>
        <dbReference type="SAM" id="MobiDB-lite"/>
    </source>
</evidence>
<dbReference type="STRING" id="35622.SAMN04489764_4289"/>
<evidence type="ECO:0000256" key="2">
    <source>
        <dbReference type="SAM" id="Phobius"/>
    </source>
</evidence>
<accession>A0A1H1HCX8</accession>
<name>A0A1H1HCX8_9ACTN</name>
<gene>
    <name evidence="3" type="ORF">SAMN04489764_4289</name>
</gene>